<organism evidence="6 7">
    <name type="scientific">Blautia obeum</name>
    <dbReference type="NCBI Taxonomy" id="40520"/>
    <lineage>
        <taxon>Bacteria</taxon>
        <taxon>Bacillati</taxon>
        <taxon>Bacillota</taxon>
        <taxon>Clostridia</taxon>
        <taxon>Lachnospirales</taxon>
        <taxon>Lachnospiraceae</taxon>
        <taxon>Blautia</taxon>
    </lineage>
</organism>
<evidence type="ECO:0000256" key="2">
    <source>
        <dbReference type="ARBA" id="ARBA00022692"/>
    </source>
</evidence>
<evidence type="ECO:0000313" key="6">
    <source>
        <dbReference type="EMBL" id="RGN03834.1"/>
    </source>
</evidence>
<dbReference type="PANTHER" id="PTHR43424:SF1">
    <property type="entry name" value="LOCUS PUTATIVE PROTEIN 1-RELATED"/>
    <property type="match status" value="1"/>
</dbReference>
<gene>
    <name evidence="6" type="ORF">DXB81_11855</name>
</gene>
<reference evidence="6 7" key="1">
    <citation type="submission" date="2018-08" db="EMBL/GenBank/DDBJ databases">
        <title>A genome reference for cultivated species of the human gut microbiota.</title>
        <authorList>
            <person name="Zou Y."/>
            <person name="Xue W."/>
            <person name="Luo G."/>
        </authorList>
    </citation>
    <scope>NUCLEOTIDE SEQUENCE [LARGE SCALE GENOMIC DNA]</scope>
    <source>
        <strain evidence="6 7">OM06-11AA</strain>
    </source>
</reference>
<dbReference type="Proteomes" id="UP000261222">
    <property type="component" value="Unassembled WGS sequence"/>
</dbReference>
<dbReference type="PANTHER" id="PTHR43424">
    <property type="entry name" value="LOCUS PUTATIVE PROTEIN 1-RELATED"/>
    <property type="match status" value="1"/>
</dbReference>
<name>A0A3E5A551_9FIRM</name>
<feature type="transmembrane region" description="Helical" evidence="5">
    <location>
        <begin position="169"/>
        <end position="188"/>
    </location>
</feature>
<feature type="transmembrane region" description="Helical" evidence="5">
    <location>
        <begin position="288"/>
        <end position="314"/>
    </location>
</feature>
<dbReference type="Pfam" id="PF01943">
    <property type="entry name" value="Polysacc_synt"/>
    <property type="match status" value="1"/>
</dbReference>
<feature type="transmembrane region" description="Helical" evidence="5">
    <location>
        <begin position="445"/>
        <end position="465"/>
    </location>
</feature>
<feature type="transmembrane region" description="Helical" evidence="5">
    <location>
        <begin position="12"/>
        <end position="32"/>
    </location>
</feature>
<sequence length="480" mass="53985">MIRKQSISQNFFFQYAYQILILVIPLVLAPYLSRALRETALGVFSYANSIAAYFVAMSMLGIARHGQRIISENANDDIKLRKSFWSLFTVHIIVSIISLLIYLAFVVFFIKDNKTIFTIELLYVASAIFDITWLFYGLENFKSVVIKNALIKIFECICVFIFVKQPNDLGIYAFINATSILIGQAIMIPQAVKAVRPIKFTKEDVRKHIKPLLVFSISVIASFMYTVFDKTLLGIMSTKENVAFYEYSNKIVNVPKTIIGVTGTVMFPRACRLAAEGNVAGQKKYIKYSYFITSFLGMASLFGLMGIADTFSIVYYGESFKICGKIMAYMAPLVYIVGAGDIIRTQYMIPNHMDKQFNICIIFNAVINLILSVLLIPIIGVYGAVVGSVSAEIFGLLVQMVICRKFVKATEILKELIPFILIGFLMMLGIKYVDMMGKASLIELGLELIVGGLIYCILTGLYILCFRKDIKESIMNKMNL</sequence>
<feature type="transmembrane region" description="Helical" evidence="5">
    <location>
        <begin position="44"/>
        <end position="63"/>
    </location>
</feature>
<feature type="transmembrane region" description="Helical" evidence="5">
    <location>
        <begin position="357"/>
        <end position="379"/>
    </location>
</feature>
<protein>
    <submittedName>
        <fullName evidence="6">Flippase</fullName>
    </submittedName>
</protein>
<dbReference type="GO" id="GO:0016020">
    <property type="term" value="C:membrane"/>
    <property type="evidence" value="ECO:0007669"/>
    <property type="project" value="UniProtKB-SubCell"/>
</dbReference>
<feature type="transmembrane region" description="Helical" evidence="5">
    <location>
        <begin position="84"/>
        <end position="110"/>
    </location>
</feature>
<evidence type="ECO:0000256" key="4">
    <source>
        <dbReference type="ARBA" id="ARBA00023136"/>
    </source>
</evidence>
<feature type="transmembrane region" description="Helical" evidence="5">
    <location>
        <begin position="209"/>
        <end position="228"/>
    </location>
</feature>
<keyword evidence="2 5" id="KW-0812">Transmembrane</keyword>
<dbReference type="EMBL" id="QSUB01000005">
    <property type="protein sequence ID" value="RGN03834.1"/>
    <property type="molecule type" value="Genomic_DNA"/>
</dbReference>
<dbReference type="RefSeq" id="WP_117739385.1">
    <property type="nucleotide sequence ID" value="NZ_QSUB01000005.1"/>
</dbReference>
<dbReference type="InterPro" id="IPR052556">
    <property type="entry name" value="PolySynth_Transporter"/>
</dbReference>
<comment type="subcellular location">
    <subcellularLocation>
        <location evidence="1">Membrane</location>
        <topology evidence="1">Multi-pass membrane protein</topology>
    </subcellularLocation>
</comment>
<evidence type="ECO:0000256" key="1">
    <source>
        <dbReference type="ARBA" id="ARBA00004141"/>
    </source>
</evidence>
<evidence type="ECO:0000313" key="7">
    <source>
        <dbReference type="Proteomes" id="UP000261222"/>
    </source>
</evidence>
<feature type="transmembrane region" description="Helical" evidence="5">
    <location>
        <begin position="385"/>
        <end position="403"/>
    </location>
</feature>
<feature type="transmembrane region" description="Helical" evidence="5">
    <location>
        <begin position="116"/>
        <end position="138"/>
    </location>
</feature>
<accession>A0A3E5A551</accession>
<dbReference type="InterPro" id="IPR002797">
    <property type="entry name" value="Polysacc_synth"/>
</dbReference>
<feature type="transmembrane region" description="Helical" evidence="5">
    <location>
        <begin position="326"/>
        <end position="345"/>
    </location>
</feature>
<evidence type="ECO:0000256" key="5">
    <source>
        <dbReference type="SAM" id="Phobius"/>
    </source>
</evidence>
<proteinExistence type="predicted"/>
<feature type="transmembrane region" description="Helical" evidence="5">
    <location>
        <begin position="415"/>
        <end position="433"/>
    </location>
</feature>
<dbReference type="AlphaFoldDB" id="A0A3E5A551"/>
<evidence type="ECO:0000256" key="3">
    <source>
        <dbReference type="ARBA" id="ARBA00022989"/>
    </source>
</evidence>
<comment type="caution">
    <text evidence="6">The sequence shown here is derived from an EMBL/GenBank/DDBJ whole genome shotgun (WGS) entry which is preliminary data.</text>
</comment>
<keyword evidence="4 5" id="KW-0472">Membrane</keyword>
<keyword evidence="3 5" id="KW-1133">Transmembrane helix</keyword>